<dbReference type="AlphaFoldDB" id="A0A151SUE4"/>
<dbReference type="Gramene" id="C.cajan_13403.t">
    <property type="protein sequence ID" value="C.cajan_13403.t"/>
    <property type="gene ID" value="C.cajan_13403"/>
</dbReference>
<accession>A0A151SUE4</accession>
<feature type="non-terminal residue" evidence="1">
    <location>
        <position position="1"/>
    </location>
</feature>
<gene>
    <name evidence="1" type="ORF">KK1_013814</name>
</gene>
<protein>
    <submittedName>
        <fullName evidence="1">Uncharacterized protein</fullName>
    </submittedName>
</protein>
<evidence type="ECO:0000313" key="1">
    <source>
        <dbReference type="EMBL" id="KYP58408.1"/>
    </source>
</evidence>
<dbReference type="Proteomes" id="UP000075243">
    <property type="component" value="Chromosome 10"/>
</dbReference>
<name>A0A151SUE4_CAJCA</name>
<sequence length="194" mass="20095">ALLCKYVFKTSITDPKSALTCMGGLALEIQIQRISICGLSTDKPGNFIDKAKLLAHLKAFVECINVAEVATRDNDPIRNLPIKLLKNLNGSGSVCRSVRPRRGGFAHAGVEEGAPVLTVEALQGLHVVLHVQEPARLGPVHDLVQRVTLRGGGVAVEGHVLGREQAVLVGGVHATGLVADVLVGGAALGLGGGG</sequence>
<organism evidence="1 2">
    <name type="scientific">Cajanus cajan</name>
    <name type="common">Pigeon pea</name>
    <name type="synonym">Cajanus indicus</name>
    <dbReference type="NCBI Taxonomy" id="3821"/>
    <lineage>
        <taxon>Eukaryota</taxon>
        <taxon>Viridiplantae</taxon>
        <taxon>Streptophyta</taxon>
        <taxon>Embryophyta</taxon>
        <taxon>Tracheophyta</taxon>
        <taxon>Spermatophyta</taxon>
        <taxon>Magnoliopsida</taxon>
        <taxon>eudicotyledons</taxon>
        <taxon>Gunneridae</taxon>
        <taxon>Pentapetalae</taxon>
        <taxon>rosids</taxon>
        <taxon>fabids</taxon>
        <taxon>Fabales</taxon>
        <taxon>Fabaceae</taxon>
        <taxon>Papilionoideae</taxon>
        <taxon>50 kb inversion clade</taxon>
        <taxon>NPAAA clade</taxon>
        <taxon>indigoferoid/millettioid clade</taxon>
        <taxon>Phaseoleae</taxon>
        <taxon>Cajanus</taxon>
    </lineage>
</organism>
<evidence type="ECO:0000313" key="2">
    <source>
        <dbReference type="Proteomes" id="UP000075243"/>
    </source>
</evidence>
<proteinExistence type="predicted"/>
<dbReference type="OMA" id="RNPINKS"/>
<dbReference type="EMBL" id="CM003612">
    <property type="protein sequence ID" value="KYP58408.1"/>
    <property type="molecule type" value="Genomic_DNA"/>
</dbReference>
<reference evidence="1 2" key="1">
    <citation type="journal article" date="2012" name="Nat. Biotechnol.">
        <title>Draft genome sequence of pigeonpea (Cajanus cajan), an orphan legume crop of resource-poor farmers.</title>
        <authorList>
            <person name="Varshney R.K."/>
            <person name="Chen W."/>
            <person name="Li Y."/>
            <person name="Bharti A.K."/>
            <person name="Saxena R.K."/>
            <person name="Schlueter J.A."/>
            <person name="Donoghue M.T."/>
            <person name="Azam S."/>
            <person name="Fan G."/>
            <person name="Whaley A.M."/>
            <person name="Farmer A.D."/>
            <person name="Sheridan J."/>
            <person name="Iwata A."/>
            <person name="Tuteja R."/>
            <person name="Penmetsa R.V."/>
            <person name="Wu W."/>
            <person name="Upadhyaya H.D."/>
            <person name="Yang S.P."/>
            <person name="Shah T."/>
            <person name="Saxena K.B."/>
            <person name="Michael T."/>
            <person name="McCombie W.R."/>
            <person name="Yang B."/>
            <person name="Zhang G."/>
            <person name="Yang H."/>
            <person name="Wang J."/>
            <person name="Spillane C."/>
            <person name="Cook D.R."/>
            <person name="May G.D."/>
            <person name="Xu X."/>
            <person name="Jackson S.A."/>
        </authorList>
    </citation>
    <scope>NUCLEOTIDE SEQUENCE [LARGE SCALE GENOMIC DNA]</scope>
    <source>
        <strain evidence="2">cv. Asha</strain>
    </source>
</reference>
<keyword evidence="2" id="KW-1185">Reference proteome</keyword>